<dbReference type="EMBL" id="BARW01022408">
    <property type="protein sequence ID" value="GAI99087.1"/>
    <property type="molecule type" value="Genomic_DNA"/>
</dbReference>
<dbReference type="GO" id="GO:0016020">
    <property type="term" value="C:membrane"/>
    <property type="evidence" value="ECO:0007669"/>
    <property type="project" value="UniProtKB-SubCell"/>
</dbReference>
<accession>X1T1A4</accession>
<keyword evidence="3" id="KW-0548">Nucleotidyltransferase</keyword>
<proteinExistence type="inferred from homology"/>
<evidence type="ECO:0000256" key="1">
    <source>
        <dbReference type="ARBA" id="ARBA00004370"/>
    </source>
</evidence>
<evidence type="ECO:0000256" key="3">
    <source>
        <dbReference type="ARBA" id="ARBA00022695"/>
    </source>
</evidence>
<dbReference type="GO" id="GO:0005829">
    <property type="term" value="C:cytosol"/>
    <property type="evidence" value="ECO:0007669"/>
    <property type="project" value="TreeGrafter"/>
</dbReference>
<dbReference type="NCBIfam" id="NF003950">
    <property type="entry name" value="PRK05450.1-3"/>
    <property type="match status" value="1"/>
</dbReference>
<comment type="caution">
    <text evidence="4">The sequence shown here is derived from an EMBL/GenBank/DDBJ whole genome shotgun (WGS) entry which is preliminary data.</text>
</comment>
<dbReference type="PANTHER" id="PTHR42866">
    <property type="entry name" value="3-DEOXY-MANNO-OCTULOSONATE CYTIDYLYLTRANSFERASE"/>
    <property type="match status" value="1"/>
</dbReference>
<dbReference type="NCBIfam" id="TIGR00466">
    <property type="entry name" value="kdsB"/>
    <property type="match status" value="1"/>
</dbReference>
<dbReference type="SUPFAM" id="SSF53448">
    <property type="entry name" value="Nucleotide-diphospho-sugar transferases"/>
    <property type="match status" value="1"/>
</dbReference>
<reference evidence="4" key="1">
    <citation type="journal article" date="2014" name="Front. Microbiol.">
        <title>High frequency of phylogenetically diverse reductive dehalogenase-homologous genes in deep subseafloor sedimentary metagenomes.</title>
        <authorList>
            <person name="Kawai M."/>
            <person name="Futagami T."/>
            <person name="Toyoda A."/>
            <person name="Takaki Y."/>
            <person name="Nishi S."/>
            <person name="Hori S."/>
            <person name="Arai W."/>
            <person name="Tsubouchi T."/>
            <person name="Morono Y."/>
            <person name="Uchiyama I."/>
            <person name="Ito T."/>
            <person name="Fujiyama A."/>
            <person name="Inagaki F."/>
            <person name="Takami H."/>
        </authorList>
    </citation>
    <scope>NUCLEOTIDE SEQUENCE</scope>
    <source>
        <strain evidence="4">Expedition CK06-06</strain>
    </source>
</reference>
<dbReference type="InterPro" id="IPR003329">
    <property type="entry name" value="Cytidylyl_trans"/>
</dbReference>
<name>X1T1A4_9ZZZZ</name>
<dbReference type="NCBIfam" id="NF009905">
    <property type="entry name" value="PRK13368.1"/>
    <property type="match status" value="1"/>
</dbReference>
<evidence type="ECO:0000313" key="4">
    <source>
        <dbReference type="EMBL" id="GAI99087.1"/>
    </source>
</evidence>
<keyword evidence="2" id="KW-0808">Transferase</keyword>
<dbReference type="InterPro" id="IPR029044">
    <property type="entry name" value="Nucleotide-diphossugar_trans"/>
</dbReference>
<dbReference type="GO" id="GO:1901137">
    <property type="term" value="P:carbohydrate derivative biosynthetic process"/>
    <property type="evidence" value="ECO:0007669"/>
    <property type="project" value="UniProtKB-ARBA"/>
</dbReference>
<dbReference type="FunFam" id="3.90.550.10:FF:000011">
    <property type="entry name" value="3-deoxy-manno-octulosonate cytidylyltransferase"/>
    <property type="match status" value="1"/>
</dbReference>
<gene>
    <name evidence="4" type="ORF">S12H4_37410</name>
</gene>
<dbReference type="GO" id="GO:0044281">
    <property type="term" value="P:small molecule metabolic process"/>
    <property type="evidence" value="ECO:0007669"/>
    <property type="project" value="UniProtKB-ARBA"/>
</dbReference>
<sequence length="244" mass="27907">MNTIGIIPARYDSARFPGKPLLIIGGKTMIRRVYERCTLSLNNVVVATDDKRIRKEVEGFGGHVIMTSHDHESGTDRCAEAITLYQKSHIESVDVVINIQGDEPFLDPMMLSHLSKSFIDPEIRISTLIKKISSEDEIFDPNLPKVVVDKNGMALYFSRSPIPYVSNIEKSRWIVEYPFYKHIGIYAFRTKTLMEITQLPPSSLEQAESLEQNRWLENGYTIYVEETQHESISIDTPEDLEKIN</sequence>
<protein>
    <recommendedName>
        <fullName evidence="5">3-deoxy-manno-octulosonate cytidylyltransferase</fullName>
    </recommendedName>
</protein>
<dbReference type="HAMAP" id="MF_00057">
    <property type="entry name" value="KdsB"/>
    <property type="match status" value="1"/>
</dbReference>
<dbReference type="Pfam" id="PF02348">
    <property type="entry name" value="CTP_transf_3"/>
    <property type="match status" value="1"/>
</dbReference>
<dbReference type="Gene3D" id="3.90.550.10">
    <property type="entry name" value="Spore Coat Polysaccharide Biosynthesis Protein SpsA, Chain A"/>
    <property type="match status" value="1"/>
</dbReference>
<dbReference type="AlphaFoldDB" id="X1T1A4"/>
<feature type="non-terminal residue" evidence="4">
    <location>
        <position position="244"/>
    </location>
</feature>
<organism evidence="4">
    <name type="scientific">marine sediment metagenome</name>
    <dbReference type="NCBI Taxonomy" id="412755"/>
    <lineage>
        <taxon>unclassified sequences</taxon>
        <taxon>metagenomes</taxon>
        <taxon>ecological metagenomes</taxon>
    </lineage>
</organism>
<evidence type="ECO:0008006" key="5">
    <source>
        <dbReference type="Google" id="ProtNLM"/>
    </source>
</evidence>
<dbReference type="NCBIfam" id="NF003952">
    <property type="entry name" value="PRK05450.1-5"/>
    <property type="match status" value="1"/>
</dbReference>
<dbReference type="InterPro" id="IPR004528">
    <property type="entry name" value="KdsB"/>
</dbReference>
<comment type="subcellular location">
    <subcellularLocation>
        <location evidence="1">Membrane</location>
    </subcellularLocation>
</comment>
<evidence type="ECO:0000256" key="2">
    <source>
        <dbReference type="ARBA" id="ARBA00022679"/>
    </source>
</evidence>
<dbReference type="GO" id="GO:0008690">
    <property type="term" value="F:3-deoxy-manno-octulosonate cytidylyltransferase activity"/>
    <property type="evidence" value="ECO:0007669"/>
    <property type="project" value="InterPro"/>
</dbReference>
<dbReference type="CDD" id="cd02517">
    <property type="entry name" value="CMP-KDO-Synthetase"/>
    <property type="match status" value="1"/>
</dbReference>
<dbReference type="PANTHER" id="PTHR42866:SF2">
    <property type="entry name" value="3-DEOXY-MANNO-OCTULOSONATE CYTIDYLYLTRANSFERASE, MITOCHONDRIAL"/>
    <property type="match status" value="1"/>
</dbReference>